<evidence type="ECO:0000313" key="1">
    <source>
        <dbReference type="EMBL" id="KAI4388442.1"/>
    </source>
</evidence>
<comment type="caution">
    <text evidence="1">The sequence shown here is derived from an EMBL/GenBank/DDBJ whole genome shotgun (WGS) entry which is preliminary data.</text>
</comment>
<evidence type="ECO:0000313" key="2">
    <source>
        <dbReference type="Proteomes" id="UP001057402"/>
    </source>
</evidence>
<dbReference type="Proteomes" id="UP001057402">
    <property type="component" value="Chromosome 1"/>
</dbReference>
<accession>A0ACB9SCE8</accession>
<keyword evidence="2" id="KW-1185">Reference proteome</keyword>
<name>A0ACB9SCE8_9MYRT</name>
<dbReference type="EMBL" id="CM042880">
    <property type="protein sequence ID" value="KAI4388442.1"/>
    <property type="molecule type" value="Genomic_DNA"/>
</dbReference>
<sequence length="680" mass="73367">MAEQRQPFRFRIPWLSRASVPAPARALAEPTRRPVVEPPVAAERVPFQPITRPPFGPAGIAQVPPPPPPPPVKAPTPPRKTPQSPSPPRVAPESSLPLRPTTQPEEVFRRDAATPPPVPSRPEILPEVMSQLQSPIGASPEGSLKSEASDSISGTTPPKEITLPSTLEPESSNVKPTKPVASASLSDPVKADPPKALPSTPLETSLSTSVYQPLPDLQPRETLLLVPAQRLAADEKPTEPLLSALVPSMAKADPLEPSSLEPKALSPPLSKNSSPTAVAQPSLESQPKEISFLRPFVLKVPDEKPAEPIDSASVPKSVTVNHQEPTPLVPKVVPPASHVSSYSSPISRPSGESQGPLNGIISKLQEDKRVKATDKAEAPMEAAGSVVSSGAKEKESTTSMPLVPKKHSKDPLSLASSSHEQKRMKFIPDKRVAMTSFHHSNTKHLESHPRPGTARGSSPSSSSLQKEIKDDMSKFVHLITSGNANTSTIQEVVDVLTLAGENTGATMHLTSGLEEREECIQIRRNYRSNPDESTEGTTNVEAEEWEVNGAEDEESDNGAFLNCNVQGVNNSLVLDSSVSEGSPGVHLELALNTEPQFISRSEAFKDEVGITPAEKHTYSPNLNRRCLGGIFMEPSDSSNDDEVNPTKPRRHGCRFGFEWKNEEKHVDIERTLLDLPQHVL</sequence>
<proteinExistence type="predicted"/>
<organism evidence="1 2">
    <name type="scientific">Melastoma candidum</name>
    <dbReference type="NCBI Taxonomy" id="119954"/>
    <lineage>
        <taxon>Eukaryota</taxon>
        <taxon>Viridiplantae</taxon>
        <taxon>Streptophyta</taxon>
        <taxon>Embryophyta</taxon>
        <taxon>Tracheophyta</taxon>
        <taxon>Spermatophyta</taxon>
        <taxon>Magnoliopsida</taxon>
        <taxon>eudicotyledons</taxon>
        <taxon>Gunneridae</taxon>
        <taxon>Pentapetalae</taxon>
        <taxon>rosids</taxon>
        <taxon>malvids</taxon>
        <taxon>Myrtales</taxon>
        <taxon>Melastomataceae</taxon>
        <taxon>Melastomatoideae</taxon>
        <taxon>Melastomateae</taxon>
        <taxon>Melastoma</taxon>
    </lineage>
</organism>
<protein>
    <submittedName>
        <fullName evidence="1">Uncharacterized protein</fullName>
    </submittedName>
</protein>
<gene>
    <name evidence="1" type="ORF">MLD38_000766</name>
</gene>
<reference evidence="2" key="1">
    <citation type="journal article" date="2023" name="Front. Plant Sci.">
        <title>Chromosomal-level genome assembly of Melastoma candidum provides insights into trichome evolution.</title>
        <authorList>
            <person name="Zhong Y."/>
            <person name="Wu W."/>
            <person name="Sun C."/>
            <person name="Zou P."/>
            <person name="Liu Y."/>
            <person name="Dai S."/>
            <person name="Zhou R."/>
        </authorList>
    </citation>
    <scope>NUCLEOTIDE SEQUENCE [LARGE SCALE GENOMIC DNA]</scope>
</reference>